<keyword evidence="6 13" id="KW-0686">Riboflavin biosynthesis</keyword>
<protein>
    <recommendedName>
        <fullName evidence="13">Riboflavin biosynthesis protein RibD</fullName>
    </recommendedName>
    <domain>
        <recommendedName>
            <fullName evidence="13">Diaminohydroxyphosphoribosylaminopyrimidine deaminase</fullName>
            <shortName evidence="13">DRAP deaminase</shortName>
            <ecNumber evidence="13">3.5.4.26</ecNumber>
        </recommendedName>
        <alternativeName>
            <fullName evidence="13">Riboflavin-specific deaminase</fullName>
        </alternativeName>
    </domain>
    <domain>
        <recommendedName>
            <fullName evidence="13">5-amino-6-(5-phosphoribosylamino)uracil reductase</fullName>
            <ecNumber evidence="13">1.1.1.193</ecNumber>
        </recommendedName>
        <alternativeName>
            <fullName evidence="13">HTP reductase</fullName>
        </alternativeName>
    </domain>
</protein>
<dbReference type="Gene3D" id="3.40.140.10">
    <property type="entry name" value="Cytidine Deaminase, domain 2"/>
    <property type="match status" value="1"/>
</dbReference>
<evidence type="ECO:0000256" key="3">
    <source>
        <dbReference type="ARBA" id="ARBA00004910"/>
    </source>
</evidence>
<keyword evidence="9 13" id="KW-0862">Zinc</keyword>
<feature type="domain" description="CMP/dCMP-type deaminase" evidence="17">
    <location>
        <begin position="9"/>
        <end position="133"/>
    </location>
</feature>
<keyword evidence="8 13" id="KW-0378">Hydrolase</keyword>
<dbReference type="InterPro" id="IPR002734">
    <property type="entry name" value="RibDG_C"/>
</dbReference>
<keyword evidence="7 13" id="KW-0479">Metal-binding</keyword>
<evidence type="ECO:0000256" key="9">
    <source>
        <dbReference type="ARBA" id="ARBA00022833"/>
    </source>
</evidence>
<feature type="active site" description="Proton donor" evidence="14">
    <location>
        <position position="60"/>
    </location>
</feature>
<dbReference type="PROSITE" id="PS00903">
    <property type="entry name" value="CYT_DCMP_DEAMINASES_1"/>
    <property type="match status" value="1"/>
</dbReference>
<evidence type="ECO:0000256" key="7">
    <source>
        <dbReference type="ARBA" id="ARBA00022723"/>
    </source>
</evidence>
<dbReference type="STRING" id="537006.PRABACTJOHN_04018"/>
<dbReference type="GO" id="GO:0008270">
    <property type="term" value="F:zinc ion binding"/>
    <property type="evidence" value="ECO:0007669"/>
    <property type="project" value="InterPro"/>
</dbReference>
<dbReference type="InterPro" id="IPR002125">
    <property type="entry name" value="CMP_dCMP_dom"/>
</dbReference>
<gene>
    <name evidence="18" type="primary">ribD</name>
    <name evidence="18" type="ORF">PRABACTJOHN_04018</name>
</gene>
<comment type="caution">
    <text evidence="18">The sequence shown here is derived from an EMBL/GenBank/DDBJ whole genome shotgun (WGS) entry which is preliminary data.</text>
</comment>
<dbReference type="AlphaFoldDB" id="B7BG29"/>
<name>B7BG29_9BACT</name>
<dbReference type="PANTHER" id="PTHR38011">
    <property type="entry name" value="DIHYDROFOLATE REDUCTASE FAMILY PROTEIN (AFU_ORTHOLOGUE AFUA_8G06820)"/>
    <property type="match status" value="1"/>
</dbReference>
<keyword evidence="11 13" id="KW-0560">Oxidoreductase</keyword>
<evidence type="ECO:0000256" key="2">
    <source>
        <dbReference type="ARBA" id="ARBA00004882"/>
    </source>
</evidence>
<feature type="binding site" evidence="15">
    <location>
        <position position="198"/>
    </location>
    <ligand>
        <name>substrate</name>
    </ligand>
</feature>
<reference evidence="18 19" key="1">
    <citation type="submission" date="2008-10" db="EMBL/GenBank/DDBJ databases">
        <title>Draft genome sequence of Parabacteroides johnsonii (DSM 18315).</title>
        <authorList>
            <person name="Sudarsanam P."/>
            <person name="Ley R."/>
            <person name="Guruge J."/>
            <person name="Turnbaugh P.J."/>
            <person name="Mahowald M."/>
            <person name="Liep D."/>
            <person name="Gordon J."/>
        </authorList>
    </citation>
    <scope>NUCLEOTIDE SEQUENCE [LARGE SCALE GENOMIC DNA]</scope>
    <source>
        <strain evidence="18 19">DSM 18315</strain>
    </source>
</reference>
<organism evidence="18 19">
    <name type="scientific">Parabacteroides johnsonii DSM 18315</name>
    <dbReference type="NCBI Taxonomy" id="537006"/>
    <lineage>
        <taxon>Bacteria</taxon>
        <taxon>Pseudomonadati</taxon>
        <taxon>Bacteroidota</taxon>
        <taxon>Bacteroidia</taxon>
        <taxon>Bacteroidales</taxon>
        <taxon>Tannerellaceae</taxon>
        <taxon>Parabacteroides</taxon>
    </lineage>
</organism>
<evidence type="ECO:0000256" key="8">
    <source>
        <dbReference type="ARBA" id="ARBA00022801"/>
    </source>
</evidence>
<dbReference type="CDD" id="cd01284">
    <property type="entry name" value="Riboflavin_deaminase-reductase"/>
    <property type="match status" value="1"/>
</dbReference>
<dbReference type="PROSITE" id="PS51747">
    <property type="entry name" value="CYT_DCMP_DEAMINASES_2"/>
    <property type="match status" value="1"/>
</dbReference>
<feature type="binding site" evidence="15">
    <location>
        <position position="214"/>
    </location>
    <ligand>
        <name>NADP(+)</name>
        <dbReference type="ChEBI" id="CHEBI:58349"/>
    </ligand>
</feature>
<dbReference type="GO" id="GO:0008835">
    <property type="term" value="F:diaminohydroxyphosphoribosylaminopyrimidine deaminase activity"/>
    <property type="evidence" value="ECO:0007669"/>
    <property type="project" value="UniProtKB-EC"/>
</dbReference>
<dbReference type="EC" id="1.1.1.193" evidence="13"/>
<dbReference type="PANTHER" id="PTHR38011:SF7">
    <property type="entry name" value="2,5-DIAMINO-6-RIBOSYLAMINO-4(3H)-PYRIMIDINONE 5'-PHOSPHATE REDUCTASE"/>
    <property type="match status" value="1"/>
</dbReference>
<feature type="binding site" evidence="15">
    <location>
        <position position="296"/>
    </location>
    <ligand>
        <name>substrate</name>
    </ligand>
</feature>
<comment type="catalytic activity">
    <reaction evidence="13">
        <text>5-amino-6-(5-phospho-D-ribitylamino)uracil + NADP(+) = 5-amino-6-(5-phospho-D-ribosylamino)uracil + NADPH + H(+)</text>
        <dbReference type="Rhea" id="RHEA:17845"/>
        <dbReference type="ChEBI" id="CHEBI:15378"/>
        <dbReference type="ChEBI" id="CHEBI:57783"/>
        <dbReference type="ChEBI" id="CHEBI:58349"/>
        <dbReference type="ChEBI" id="CHEBI:58421"/>
        <dbReference type="ChEBI" id="CHEBI:58453"/>
        <dbReference type="EC" id="1.1.1.193"/>
    </reaction>
</comment>
<evidence type="ECO:0000313" key="19">
    <source>
        <dbReference type="Proteomes" id="UP000005510"/>
    </source>
</evidence>
<dbReference type="PIRSF" id="PIRSF006769">
    <property type="entry name" value="RibD"/>
    <property type="match status" value="1"/>
</dbReference>
<evidence type="ECO:0000256" key="1">
    <source>
        <dbReference type="ARBA" id="ARBA00002151"/>
    </source>
</evidence>
<feature type="binding site" evidence="15">
    <location>
        <position position="210"/>
    </location>
    <ligand>
        <name>NADP(+)</name>
        <dbReference type="ChEBI" id="CHEBI:58349"/>
    </ligand>
</feature>
<dbReference type="InterPro" id="IPR024072">
    <property type="entry name" value="DHFR-like_dom_sf"/>
</dbReference>
<evidence type="ECO:0000256" key="15">
    <source>
        <dbReference type="PIRSR" id="PIRSR006769-2"/>
    </source>
</evidence>
<feature type="binding site" evidence="16">
    <location>
        <position position="94"/>
    </location>
    <ligand>
        <name>Zn(2+)</name>
        <dbReference type="ChEBI" id="CHEBI:29105"/>
        <note>catalytic</note>
    </ligand>
</feature>
<evidence type="ECO:0000256" key="11">
    <source>
        <dbReference type="ARBA" id="ARBA00023002"/>
    </source>
</evidence>
<evidence type="ECO:0000256" key="4">
    <source>
        <dbReference type="ARBA" id="ARBA00005259"/>
    </source>
</evidence>
<dbReference type="InterPro" id="IPR016193">
    <property type="entry name" value="Cytidine_deaminase-like"/>
</dbReference>
<feature type="binding site" evidence="15">
    <location>
        <position position="164"/>
    </location>
    <ligand>
        <name>NADP(+)</name>
        <dbReference type="ChEBI" id="CHEBI:58349"/>
    </ligand>
</feature>
<dbReference type="SUPFAM" id="SSF53597">
    <property type="entry name" value="Dihydrofolate reductase-like"/>
    <property type="match status" value="1"/>
</dbReference>
<dbReference type="SUPFAM" id="SSF53927">
    <property type="entry name" value="Cytidine deaminase-like"/>
    <property type="match status" value="1"/>
</dbReference>
<feature type="binding site" evidence="15">
    <location>
        <position position="221"/>
    </location>
    <ligand>
        <name>NADP(+)</name>
        <dbReference type="ChEBI" id="CHEBI:58349"/>
    </ligand>
</feature>
<feature type="binding site" evidence="15">
    <location>
        <begin position="298"/>
        <end position="304"/>
    </location>
    <ligand>
        <name>NADP(+)</name>
        <dbReference type="ChEBI" id="CHEBI:58349"/>
    </ligand>
</feature>
<reference evidence="18 19" key="2">
    <citation type="submission" date="2008-10" db="EMBL/GenBank/DDBJ databases">
        <authorList>
            <person name="Fulton L."/>
            <person name="Clifton S."/>
            <person name="Fulton B."/>
            <person name="Xu J."/>
            <person name="Minx P."/>
            <person name="Pepin K.H."/>
            <person name="Johnson M."/>
            <person name="Bhonagiri V."/>
            <person name="Nash W.E."/>
            <person name="Mardis E.R."/>
            <person name="Wilson R.K."/>
        </authorList>
    </citation>
    <scope>NUCLEOTIDE SEQUENCE [LARGE SCALE GENOMIC DNA]</scope>
    <source>
        <strain evidence="18 19">DSM 18315</strain>
    </source>
</reference>
<dbReference type="Gene3D" id="3.40.430.10">
    <property type="entry name" value="Dihydrofolate Reductase, subunit A"/>
    <property type="match status" value="1"/>
</dbReference>
<dbReference type="UniPathway" id="UPA00275">
    <property type="reaction ID" value="UER00401"/>
</dbReference>
<comment type="function">
    <text evidence="1 13">Converts 2,5-diamino-6-(ribosylamino)-4(3h)-pyrimidinone 5'-phosphate into 5-amino-6-(ribosylamino)-2,4(1h,3h)-pyrimidinedione 5'-phosphate.</text>
</comment>
<evidence type="ECO:0000256" key="12">
    <source>
        <dbReference type="ARBA" id="ARBA00023268"/>
    </source>
</evidence>
<comment type="pathway">
    <text evidence="2 13">Cofactor biosynthesis; riboflavin biosynthesis; 5-amino-6-(D-ribitylamino)uracil from GTP: step 2/4.</text>
</comment>
<proteinExistence type="inferred from homology"/>
<keyword evidence="10 13" id="KW-0521">NADP</keyword>
<evidence type="ECO:0000259" key="17">
    <source>
        <dbReference type="PROSITE" id="PS51747"/>
    </source>
</evidence>
<evidence type="ECO:0000256" key="14">
    <source>
        <dbReference type="PIRSR" id="PIRSR006769-1"/>
    </source>
</evidence>
<dbReference type="InterPro" id="IPR004794">
    <property type="entry name" value="Eubact_RibD"/>
</dbReference>
<dbReference type="FunFam" id="3.40.140.10:FF:000025">
    <property type="entry name" value="Riboflavin biosynthesis protein RibD"/>
    <property type="match status" value="1"/>
</dbReference>
<evidence type="ECO:0000256" key="5">
    <source>
        <dbReference type="ARBA" id="ARBA00007417"/>
    </source>
</evidence>
<comment type="pathway">
    <text evidence="3 13">Cofactor biosynthesis; riboflavin biosynthesis; 5-amino-6-(D-ribitylamino)uracil from GTP: step 3/4.</text>
</comment>
<comment type="cofactor">
    <cofactor evidence="13 16">
        <name>Zn(2+)</name>
        <dbReference type="ChEBI" id="CHEBI:29105"/>
    </cofactor>
    <text evidence="13 16">Binds 1 zinc ion.</text>
</comment>
<comment type="similarity">
    <text evidence="5 13">In the C-terminal section; belongs to the HTP reductase family.</text>
</comment>
<comment type="similarity">
    <text evidence="4 13">In the N-terminal section; belongs to the cytidine and deoxycytidylate deaminase family.</text>
</comment>
<dbReference type="GO" id="GO:0008703">
    <property type="term" value="F:5-amino-6-(5-phosphoribosylamino)uracil reductase activity"/>
    <property type="evidence" value="ECO:0007669"/>
    <property type="project" value="UniProtKB-EC"/>
</dbReference>
<dbReference type="InterPro" id="IPR016192">
    <property type="entry name" value="APOBEC/CMP_deaminase_Zn-bd"/>
</dbReference>
<dbReference type="Pfam" id="PF01872">
    <property type="entry name" value="RibD_C"/>
    <property type="match status" value="1"/>
</dbReference>
<dbReference type="Pfam" id="PF00383">
    <property type="entry name" value="dCMP_cyt_deam_1"/>
    <property type="match status" value="1"/>
</dbReference>
<dbReference type="HOGENOM" id="CLU_036590_1_1_10"/>
<evidence type="ECO:0000256" key="13">
    <source>
        <dbReference type="PIRNR" id="PIRNR006769"/>
    </source>
</evidence>
<keyword evidence="12" id="KW-0511">Multifunctional enzyme</keyword>
<dbReference type="GO" id="GO:0009231">
    <property type="term" value="P:riboflavin biosynthetic process"/>
    <property type="evidence" value="ECO:0007669"/>
    <property type="project" value="UniProtKB-UniPathway"/>
</dbReference>
<comment type="catalytic activity">
    <reaction evidence="13">
        <text>2,5-diamino-6-hydroxy-4-(5-phosphoribosylamino)-pyrimidine + H2O + H(+) = 5-amino-6-(5-phospho-D-ribosylamino)uracil + NH4(+)</text>
        <dbReference type="Rhea" id="RHEA:21868"/>
        <dbReference type="ChEBI" id="CHEBI:15377"/>
        <dbReference type="ChEBI" id="CHEBI:15378"/>
        <dbReference type="ChEBI" id="CHEBI:28938"/>
        <dbReference type="ChEBI" id="CHEBI:58453"/>
        <dbReference type="ChEBI" id="CHEBI:58614"/>
        <dbReference type="EC" id="3.5.4.26"/>
    </reaction>
</comment>
<dbReference type="NCBIfam" id="TIGR00326">
    <property type="entry name" value="eubact_ribD"/>
    <property type="match status" value="1"/>
</dbReference>
<dbReference type="InterPro" id="IPR050765">
    <property type="entry name" value="Riboflavin_Biosynth_HTPR"/>
</dbReference>
<feature type="binding site" evidence="16">
    <location>
        <position position="85"/>
    </location>
    <ligand>
        <name>Zn(2+)</name>
        <dbReference type="ChEBI" id="CHEBI:29105"/>
        <note>catalytic</note>
    </ligand>
</feature>
<accession>B7BG29</accession>
<dbReference type="EC" id="3.5.4.26" evidence="13"/>
<evidence type="ECO:0000256" key="6">
    <source>
        <dbReference type="ARBA" id="ARBA00022619"/>
    </source>
</evidence>
<evidence type="ECO:0000256" key="10">
    <source>
        <dbReference type="ARBA" id="ARBA00022857"/>
    </source>
</evidence>
<sequence length="354" mass="39023">MNKEQKKMVVEEKYMARCIELARGGEGNTAPNPMVGAVIVHKGKIIGEGFHRKCGEAHAEVNAVASVRDEALLRDSTIYVSLEPCSHYGKTPPCAELIIKKGIPRVVVGTLDPFPEVSGRGVRMLREAGVEVVTGVLEEEARTLNPAFMTFQIRKRPYVYLKWAQSADGFMDVRREDATESPVLLSSAETLRRVHRLRSEVAAIMVGTRTALLDNPSLTVRHWAGQSPVRVVLDRTLKLPAGSHLLDGMVRTLVFTAAEVESRPNVEYVRIDFEQEVLPQVLQYLYEQNLNSLMVEGGAGLLESFLDAGLWDEAWVETAPAVLGAGVKAPAVPGVLTGTEQRHGHLLETWKQKV</sequence>
<feature type="binding site" evidence="16">
    <location>
        <position position="58"/>
    </location>
    <ligand>
        <name>Zn(2+)</name>
        <dbReference type="ChEBI" id="CHEBI:29105"/>
        <note>catalytic</note>
    </ligand>
</feature>
<evidence type="ECO:0000256" key="16">
    <source>
        <dbReference type="PIRSR" id="PIRSR006769-3"/>
    </source>
</evidence>
<feature type="binding site" evidence="15">
    <location>
        <position position="218"/>
    </location>
    <ligand>
        <name>substrate</name>
    </ligand>
</feature>
<dbReference type="EMBL" id="ABYH01000400">
    <property type="protein sequence ID" value="EEC94628.1"/>
    <property type="molecule type" value="Genomic_DNA"/>
</dbReference>
<evidence type="ECO:0000313" key="18">
    <source>
        <dbReference type="EMBL" id="EEC94628.1"/>
    </source>
</evidence>
<dbReference type="Proteomes" id="UP000005510">
    <property type="component" value="Unassembled WGS sequence"/>
</dbReference>